<feature type="compositionally biased region" description="Low complexity" evidence="1">
    <location>
        <begin position="1059"/>
        <end position="1074"/>
    </location>
</feature>
<feature type="region of interest" description="Disordered" evidence="1">
    <location>
        <begin position="156"/>
        <end position="175"/>
    </location>
</feature>
<dbReference type="EMBL" id="KL142374">
    <property type="protein sequence ID" value="KDR78738.1"/>
    <property type="molecule type" value="Genomic_DNA"/>
</dbReference>
<keyword evidence="3" id="KW-1185">Reference proteome</keyword>
<evidence type="ECO:0000313" key="2">
    <source>
        <dbReference type="EMBL" id="KDR78738.1"/>
    </source>
</evidence>
<protein>
    <submittedName>
        <fullName evidence="2">Uncharacterized protein</fullName>
    </submittedName>
</protein>
<dbReference type="OrthoDB" id="3060630at2759"/>
<feature type="region of interest" description="Disordered" evidence="1">
    <location>
        <begin position="587"/>
        <end position="606"/>
    </location>
</feature>
<feature type="region of interest" description="Disordered" evidence="1">
    <location>
        <begin position="22"/>
        <end position="97"/>
    </location>
</feature>
<dbReference type="Proteomes" id="UP000027222">
    <property type="component" value="Unassembled WGS sequence"/>
</dbReference>
<proteinExistence type="predicted"/>
<evidence type="ECO:0000313" key="3">
    <source>
        <dbReference type="Proteomes" id="UP000027222"/>
    </source>
</evidence>
<feature type="region of interest" description="Disordered" evidence="1">
    <location>
        <begin position="1055"/>
        <end position="1098"/>
    </location>
</feature>
<evidence type="ECO:0000256" key="1">
    <source>
        <dbReference type="SAM" id="MobiDB-lite"/>
    </source>
</evidence>
<gene>
    <name evidence="2" type="ORF">GALMADRAFT_223985</name>
</gene>
<name>A0A067TIC6_GALM3</name>
<accession>A0A067TIC6</accession>
<feature type="region of interest" description="Disordered" evidence="1">
    <location>
        <begin position="887"/>
        <end position="994"/>
    </location>
</feature>
<reference evidence="3" key="1">
    <citation type="journal article" date="2014" name="Proc. Natl. Acad. Sci. U.S.A.">
        <title>Extensive sampling of basidiomycete genomes demonstrates inadequacy of the white-rot/brown-rot paradigm for wood decay fungi.</title>
        <authorList>
            <person name="Riley R."/>
            <person name="Salamov A.A."/>
            <person name="Brown D.W."/>
            <person name="Nagy L.G."/>
            <person name="Floudas D."/>
            <person name="Held B.W."/>
            <person name="Levasseur A."/>
            <person name="Lombard V."/>
            <person name="Morin E."/>
            <person name="Otillar R."/>
            <person name="Lindquist E.A."/>
            <person name="Sun H."/>
            <person name="LaButti K.M."/>
            <person name="Schmutz J."/>
            <person name="Jabbour D."/>
            <person name="Luo H."/>
            <person name="Baker S.E."/>
            <person name="Pisabarro A.G."/>
            <person name="Walton J.D."/>
            <person name="Blanchette R.A."/>
            <person name="Henrissat B."/>
            <person name="Martin F."/>
            <person name="Cullen D."/>
            <person name="Hibbett D.S."/>
            <person name="Grigoriev I.V."/>
        </authorList>
    </citation>
    <scope>NUCLEOTIDE SEQUENCE [LARGE SCALE GENOMIC DNA]</scope>
    <source>
        <strain evidence="3">CBS 339.88</strain>
    </source>
</reference>
<organism evidence="2 3">
    <name type="scientific">Galerina marginata (strain CBS 339.88)</name>
    <dbReference type="NCBI Taxonomy" id="685588"/>
    <lineage>
        <taxon>Eukaryota</taxon>
        <taxon>Fungi</taxon>
        <taxon>Dikarya</taxon>
        <taxon>Basidiomycota</taxon>
        <taxon>Agaricomycotina</taxon>
        <taxon>Agaricomycetes</taxon>
        <taxon>Agaricomycetidae</taxon>
        <taxon>Agaricales</taxon>
        <taxon>Agaricineae</taxon>
        <taxon>Strophariaceae</taxon>
        <taxon>Galerina</taxon>
    </lineage>
</organism>
<feature type="region of interest" description="Disordered" evidence="1">
    <location>
        <begin position="364"/>
        <end position="385"/>
    </location>
</feature>
<sequence>MSITKKFLTPYPPNLCPVSETQAFSGSTTSFSSSSSSTSSAYFDRNSRGSSASAYLTDVTPPISPSLSNLDLDLKDPHSSSSAAKLERPSQPCPSSMDSRHALLRLATASEDEQGYASDDEADSDPFDAVAAVRTKLMRAKPSIYTRRALKIMERRNRSASQGTGSEDNHIGIPPKPMKVVITEAGEPDWEDWSRDFEIGTSDAQIRFPNLDGTIGGDPVPVTSGDFYALEARLEQDFIPAGTEPDISSPQMPMTPIIKPMDLSWDCSPFSLGSPSLSSSNSIYRQIVSPLNLEDNDAESSPAVYDDSFSYAHGNMPLCSPLGGISARMFGSQCNHRSFPVALDGESLGVAALIRLELAGALHAGQQPRPEPQPHPGLGFGGLAQSNRLRPTPDCTFPSIYSQESGNESDFSWAETADVLSGITQLPPPVHREHDLPGPPLEINDVDEQDQPITGLGLGYKAERSLCSSSSVSRLASDPVVDSSCESKIDDTNLGGLADPQCFLGRDIAGEDKRRSEVEPMGALSQQQSNILHNLEHMPISPLLLTIPRKHLPHPAAPNDDQNQHFNTPVIEPFQTLLEKNTQRHWSDADATPPAHDVVEPPQNASTGIDYLPKSLTAEHLDLLDRYAAVRHLSPIPEQDARDNIPLEKHVIEPPALLEKISRVHSFEVYWDNLPGEERERPAIEYPLLTQDNGLLLRPESEQQVRSLVDTHHHLWDSEHQALSPIAEGGSRCENASEVDGDEIDDHSLLPDNSSFHHLASNTTTPVLVETCSPAPKKLTKLEKERIERWAGLDGTTTSLHIFGSECGSRNVTSSWISLSPTRDQEDLSHLGMSRFKLTPENDPRSPCSPAVDHFRQDRCTSGCLTTPSVANSSGFADDLLLLQEQTPWPQDEPPSTVFPTSTSAPPSPLKESKSSKSIDGLGMGLPSDLSSRSLRQRDLSSSRRSTMADDGLSGLPSTTSCRNLAQLADAPSPNADLNVAEESSPQPEAGGSSPFFKIAKFAKRMLYVIPEQPTPSPTLSPCRQRLSTPFSWPSNPPWGDLSVLSHIRSPTWLPFSTPRTGSPSSERGSPEEGLASEPDASVAVCPPSDDIPPAPLKTDNRFKTYFNKITRRLVPESALSPSPTAVVGSPGIIEHPEVPPGLGIFDKRTLRASPSRGEGRLKQSTWKFKMLF</sequence>
<dbReference type="HOGENOM" id="CLU_303271_0_0_1"/>
<feature type="compositionally biased region" description="Low complexity" evidence="1">
    <location>
        <begin position="24"/>
        <end position="40"/>
    </location>
</feature>
<dbReference type="AlphaFoldDB" id="A0A067TIC6"/>